<comment type="similarity">
    <text evidence="1 2">Belongs to the UPF0235 family.</text>
</comment>
<dbReference type="InterPro" id="IPR036591">
    <property type="entry name" value="YggU-like_sf"/>
</dbReference>
<dbReference type="Proteomes" id="UP000787635">
    <property type="component" value="Unassembled WGS sequence"/>
</dbReference>
<evidence type="ECO:0000256" key="1">
    <source>
        <dbReference type="ARBA" id="ARBA00010364"/>
    </source>
</evidence>
<proteinExistence type="inferred from homology"/>
<sequence>MSEPAGPAAPRPWRLRVDGLDLAVKVQPRARRPAVGGLAPDGALKVAVSDPPEDGRANRAVCQAVAKALGLAGSAVAVLHGAGARQKTLRIHGDPAALLPQLEKLLA</sequence>
<dbReference type="NCBIfam" id="TIGR00251">
    <property type="entry name" value="DUF167 family protein"/>
    <property type="match status" value="1"/>
</dbReference>
<evidence type="ECO:0000313" key="4">
    <source>
        <dbReference type="Proteomes" id="UP000787635"/>
    </source>
</evidence>
<dbReference type="SUPFAM" id="SSF69786">
    <property type="entry name" value="YggU-like"/>
    <property type="match status" value="1"/>
</dbReference>
<dbReference type="InterPro" id="IPR003746">
    <property type="entry name" value="DUF167"/>
</dbReference>
<dbReference type="PANTHER" id="PTHR13420:SF7">
    <property type="entry name" value="UPF0235 PROTEIN C15ORF40"/>
    <property type="match status" value="1"/>
</dbReference>
<comment type="caution">
    <text evidence="3">The sequence shown here is derived from an EMBL/GenBank/DDBJ whole genome shotgun (WGS) entry which is preliminary data.</text>
</comment>
<evidence type="ECO:0000256" key="2">
    <source>
        <dbReference type="HAMAP-Rule" id="MF_00634"/>
    </source>
</evidence>
<dbReference type="Gene3D" id="3.30.1200.10">
    <property type="entry name" value="YggU-like"/>
    <property type="match status" value="1"/>
</dbReference>
<dbReference type="SMART" id="SM01152">
    <property type="entry name" value="DUF167"/>
    <property type="match status" value="1"/>
</dbReference>
<dbReference type="EMBL" id="JAAVNE010000011">
    <property type="protein sequence ID" value="NKC31016.1"/>
    <property type="molecule type" value="Genomic_DNA"/>
</dbReference>
<keyword evidence="4" id="KW-1185">Reference proteome</keyword>
<evidence type="ECO:0000313" key="3">
    <source>
        <dbReference type="EMBL" id="NKC31016.1"/>
    </source>
</evidence>
<organism evidence="3 4">
    <name type="scientific">Falsiroseomonas selenitidurans</name>
    <dbReference type="NCBI Taxonomy" id="2716335"/>
    <lineage>
        <taxon>Bacteria</taxon>
        <taxon>Pseudomonadati</taxon>
        <taxon>Pseudomonadota</taxon>
        <taxon>Alphaproteobacteria</taxon>
        <taxon>Acetobacterales</taxon>
        <taxon>Roseomonadaceae</taxon>
        <taxon>Falsiroseomonas</taxon>
    </lineage>
</organism>
<accession>A0ABX1E1N8</accession>
<dbReference type="Pfam" id="PF02594">
    <property type="entry name" value="DUF167"/>
    <property type="match status" value="1"/>
</dbReference>
<dbReference type="HAMAP" id="MF_00634">
    <property type="entry name" value="UPF0235"/>
    <property type="match status" value="1"/>
</dbReference>
<gene>
    <name evidence="3" type="ORF">HEQ75_09090</name>
</gene>
<dbReference type="PANTHER" id="PTHR13420">
    <property type="entry name" value="UPF0235 PROTEIN C15ORF40"/>
    <property type="match status" value="1"/>
</dbReference>
<name>A0ABX1E1N8_9PROT</name>
<reference evidence="3 4" key="1">
    <citation type="submission" date="2020-03" db="EMBL/GenBank/DDBJ databases">
        <title>Roseomonas selenitidurans sp. nov. isolated from urban soil.</title>
        <authorList>
            <person name="Liu H."/>
        </authorList>
    </citation>
    <scope>NUCLEOTIDE SEQUENCE [LARGE SCALE GENOMIC DNA]</scope>
    <source>
        <strain evidence="3 4">BU-1</strain>
    </source>
</reference>
<protein>
    <recommendedName>
        <fullName evidence="2">UPF0235 protein HEQ75_09090</fullName>
    </recommendedName>
</protein>